<dbReference type="RefSeq" id="WP_074241302.1">
    <property type="nucleotide sequence ID" value="NZ_FSRA01000002.1"/>
</dbReference>
<dbReference type="SUPFAM" id="SSF63829">
    <property type="entry name" value="Calcium-dependent phosphotriesterase"/>
    <property type="match status" value="1"/>
</dbReference>
<evidence type="ECO:0000313" key="4">
    <source>
        <dbReference type="Proteomes" id="UP000185003"/>
    </source>
</evidence>
<gene>
    <name evidence="3" type="ORF">SAMN04488055_3981</name>
</gene>
<accession>A0A1N6JGH7</accession>
<protein>
    <submittedName>
        <fullName evidence="3">Por secretion system C-terminal sorting domain-containing protein</fullName>
    </submittedName>
</protein>
<dbReference type="STRING" id="536979.SAMN04488055_3981"/>
<evidence type="ECO:0000259" key="2">
    <source>
        <dbReference type="Pfam" id="PF21544"/>
    </source>
</evidence>
<dbReference type="InterPro" id="IPR048954">
    <property type="entry name" value="PorZ_N"/>
</dbReference>
<evidence type="ECO:0000256" key="1">
    <source>
        <dbReference type="SAM" id="SignalP"/>
    </source>
</evidence>
<dbReference type="AlphaFoldDB" id="A0A1N6JGH7"/>
<dbReference type="Gene3D" id="2.130.10.10">
    <property type="entry name" value="YVTN repeat-like/Quinoprotein amine dehydrogenase"/>
    <property type="match status" value="2"/>
</dbReference>
<name>A0A1N6JGH7_9BACT</name>
<dbReference type="OrthoDB" id="9807410at2"/>
<dbReference type="Pfam" id="PF21544">
    <property type="entry name" value="PorZ_N_b_propeller"/>
    <property type="match status" value="1"/>
</dbReference>
<feature type="signal peptide" evidence="1">
    <location>
        <begin position="1"/>
        <end position="19"/>
    </location>
</feature>
<sequence length="723" mass="78607">MRIGSFFLSLLLFSSLGKAQSVPIGQWREHFPYRQAVSIAAGEDHVYCASPFSLFSVSLQDNEITRYSKVNGLHDAGIAGIGYHESSQALVIAYNNSNLDILRKENIINIPDILLRQTSGDKRIYHIACWGNHAYLSTGIGIIALNLERYEITDTYLNLKVTAVATDDRYFYAATANGIKRGLLQGSNLADPQNWMDLPQPGIVTTLANIGQRVIAQVKDTLFIWNQTQWDRWYADGQAIRGLTSSGNSLFVSQPGRVLQLSAAGAITATFQSTTPSGAVNAGNSIWIADNGKGLLQYNNGVYQNLTPNAPPDIIRGEMIIHQNALWAAAGAVTTNWQGTGNKSGVFKFEGDEWQSYQATDSLADIVTVAGTADVVYAGSFGRGLWTVGSTALQDPPVQVSGLATDKDGNLWVSDYGAQNNLLVKKKDNSWLQFSIPVFHIARAVSQILVDDADQKWIVSPRGNGVFVFNHGSSLDNTLDDRWKLYQTGAGRGNLPSDEVKCIAKDLQGWIWIGTTRGVGVVQCATQALSPGGCEAVLPIVRQDNFAGFLFQNEQVNTIAVDGANRKWVGTQNGVWLISPNGEKLIQHFNTGNSPLSSNIIYRIIVHPVTGEVFFATATGLISWRGTATEGSTTQGKDVLVFPNPVPRGYEGTIAIRGLVLNAIVKITDITGKLVFQTRAHGGQAVWNGVDYTGHRPQSGVYLVFASNEDGQEKLVTKLVFIH</sequence>
<keyword evidence="1" id="KW-0732">Signal</keyword>
<evidence type="ECO:0000313" key="3">
    <source>
        <dbReference type="EMBL" id="SIO43271.1"/>
    </source>
</evidence>
<dbReference type="SUPFAM" id="SSF101898">
    <property type="entry name" value="NHL repeat"/>
    <property type="match status" value="1"/>
</dbReference>
<dbReference type="Proteomes" id="UP000185003">
    <property type="component" value="Unassembled WGS sequence"/>
</dbReference>
<organism evidence="3 4">
    <name type="scientific">Chitinophaga niabensis</name>
    <dbReference type="NCBI Taxonomy" id="536979"/>
    <lineage>
        <taxon>Bacteria</taxon>
        <taxon>Pseudomonadati</taxon>
        <taxon>Bacteroidota</taxon>
        <taxon>Chitinophagia</taxon>
        <taxon>Chitinophagales</taxon>
        <taxon>Chitinophagaceae</taxon>
        <taxon>Chitinophaga</taxon>
    </lineage>
</organism>
<keyword evidence="4" id="KW-1185">Reference proteome</keyword>
<feature type="chain" id="PRO_5012771567" evidence="1">
    <location>
        <begin position="20"/>
        <end position="723"/>
    </location>
</feature>
<feature type="domain" description="PorZ N-terminal beta-propeller" evidence="2">
    <location>
        <begin position="46"/>
        <end position="195"/>
    </location>
</feature>
<reference evidence="3 4" key="1">
    <citation type="submission" date="2016-11" db="EMBL/GenBank/DDBJ databases">
        <authorList>
            <person name="Jaros S."/>
            <person name="Januszkiewicz K."/>
            <person name="Wedrychowicz H."/>
        </authorList>
    </citation>
    <scope>NUCLEOTIDE SEQUENCE [LARGE SCALE GENOMIC DNA]</scope>
    <source>
        <strain evidence="3 4">DSM 24787</strain>
    </source>
</reference>
<proteinExistence type="predicted"/>
<dbReference type="InterPro" id="IPR015943">
    <property type="entry name" value="WD40/YVTN_repeat-like_dom_sf"/>
</dbReference>
<dbReference type="EMBL" id="FSRA01000002">
    <property type="protein sequence ID" value="SIO43271.1"/>
    <property type="molecule type" value="Genomic_DNA"/>
</dbReference>